<feature type="region of interest" description="Disordered" evidence="1">
    <location>
        <begin position="299"/>
        <end position="321"/>
    </location>
</feature>
<keyword evidence="4" id="KW-1185">Reference proteome</keyword>
<dbReference type="GeneID" id="66112653"/>
<evidence type="ECO:0000256" key="2">
    <source>
        <dbReference type="SAM" id="Phobius"/>
    </source>
</evidence>
<name>A0A9P7VXY1_9AGAR</name>
<proteinExistence type="predicted"/>
<sequence>MFILNTTIDDSSPLIIYSPAGDWAQGNADDIELGKYWRESYTYTWNAGAQALFTFNGTGITILGARRSVRGSYTVDLDEISEVLNATAPDPGEYQAVLFNATGLQQAQHTITVKNMDASVDIDCILELHVYQQIRWWSTVGSGELQEPSAEMNDDTESTFLWHPPDAWSIPLSNISQFNNGTGQFVISPLLYALRFIELQLHVSSWGISQLHFLSDAVSVFGTSGPQNRNYTVRIDDMVSPPFSAERDTYETSVLLFQADNLGAGDHMLSLVNSAEGGLLQIDYALSFTDNTTVTIDTSRVPSSTASSSTSPSGSSDTPPQSSLKAGAAAIVVALVVFISLLVAIWVSFSL</sequence>
<keyword evidence="2" id="KW-0472">Membrane</keyword>
<dbReference type="EMBL" id="MU250529">
    <property type="protein sequence ID" value="KAG7448643.1"/>
    <property type="molecule type" value="Genomic_DNA"/>
</dbReference>
<feature type="transmembrane region" description="Helical" evidence="2">
    <location>
        <begin position="326"/>
        <end position="349"/>
    </location>
</feature>
<organism evidence="3 4">
    <name type="scientific">Guyanagaster necrorhizus</name>
    <dbReference type="NCBI Taxonomy" id="856835"/>
    <lineage>
        <taxon>Eukaryota</taxon>
        <taxon>Fungi</taxon>
        <taxon>Dikarya</taxon>
        <taxon>Basidiomycota</taxon>
        <taxon>Agaricomycotina</taxon>
        <taxon>Agaricomycetes</taxon>
        <taxon>Agaricomycetidae</taxon>
        <taxon>Agaricales</taxon>
        <taxon>Marasmiineae</taxon>
        <taxon>Physalacriaceae</taxon>
        <taxon>Guyanagaster</taxon>
    </lineage>
</organism>
<dbReference type="AlphaFoldDB" id="A0A9P7VXY1"/>
<keyword evidence="2" id="KW-1133">Transmembrane helix</keyword>
<evidence type="ECO:0000313" key="4">
    <source>
        <dbReference type="Proteomes" id="UP000812287"/>
    </source>
</evidence>
<reference evidence="3" key="1">
    <citation type="submission" date="2020-11" db="EMBL/GenBank/DDBJ databases">
        <title>Adaptations for nitrogen fixation in a non-lichenized fungal sporocarp promotes dispersal by wood-feeding termites.</title>
        <authorList>
            <consortium name="DOE Joint Genome Institute"/>
            <person name="Koch R.A."/>
            <person name="Yoon G."/>
            <person name="Arayal U."/>
            <person name="Lail K."/>
            <person name="Amirebrahimi M."/>
            <person name="Labutti K."/>
            <person name="Lipzen A."/>
            <person name="Riley R."/>
            <person name="Barry K."/>
            <person name="Henrissat B."/>
            <person name="Grigoriev I.V."/>
            <person name="Herr J.R."/>
            <person name="Aime M.C."/>
        </authorList>
    </citation>
    <scope>NUCLEOTIDE SEQUENCE</scope>
    <source>
        <strain evidence="3">MCA 3950</strain>
    </source>
</reference>
<keyword evidence="2" id="KW-0812">Transmembrane</keyword>
<gene>
    <name evidence="3" type="ORF">BT62DRAFT_992657</name>
</gene>
<dbReference type="OrthoDB" id="2576082at2759"/>
<evidence type="ECO:0000313" key="3">
    <source>
        <dbReference type="EMBL" id="KAG7448643.1"/>
    </source>
</evidence>
<dbReference type="Proteomes" id="UP000812287">
    <property type="component" value="Unassembled WGS sequence"/>
</dbReference>
<dbReference type="Gene3D" id="2.60.120.260">
    <property type="entry name" value="Galactose-binding domain-like"/>
    <property type="match status" value="2"/>
</dbReference>
<protein>
    <submittedName>
        <fullName evidence="3">Uncharacterized protein</fullName>
    </submittedName>
</protein>
<accession>A0A9P7VXY1</accession>
<evidence type="ECO:0000256" key="1">
    <source>
        <dbReference type="SAM" id="MobiDB-lite"/>
    </source>
</evidence>
<dbReference type="RefSeq" id="XP_043042143.1">
    <property type="nucleotide sequence ID" value="XM_043190356.1"/>
</dbReference>
<comment type="caution">
    <text evidence="3">The sequence shown here is derived from an EMBL/GenBank/DDBJ whole genome shotgun (WGS) entry which is preliminary data.</text>
</comment>